<dbReference type="EMBL" id="FMSH01000054">
    <property type="protein sequence ID" value="SCU73985.1"/>
    <property type="molecule type" value="Genomic_DNA"/>
</dbReference>
<feature type="region of interest" description="Disordered" evidence="1">
    <location>
        <begin position="29"/>
        <end position="115"/>
    </location>
</feature>
<proteinExistence type="predicted"/>
<protein>
    <recommendedName>
        <fullName evidence="4">DUF4148 domain-containing protein</fullName>
    </recommendedName>
</protein>
<feature type="chain" id="PRO_5012182266" description="DUF4148 domain-containing protein" evidence="2">
    <location>
        <begin position="24"/>
        <end position="115"/>
    </location>
</feature>
<dbReference type="PROSITE" id="PS51257">
    <property type="entry name" value="PROKAR_LIPOPROTEIN"/>
    <property type="match status" value="1"/>
</dbReference>
<evidence type="ECO:0000256" key="1">
    <source>
        <dbReference type="SAM" id="MobiDB-lite"/>
    </source>
</evidence>
<sequence>MPISKRCLVAGLVALGCASAALAQRASTEGAASAISDAVQGGTTPYRPPSAATQDPEEAARAKCEELKEQYNATSKRRSYHSGPGTQNAQGRTIPKIERDKTRKQLQQAYRDNCT</sequence>
<feature type="signal peptide" evidence="2">
    <location>
        <begin position="1"/>
        <end position="23"/>
    </location>
</feature>
<dbReference type="RefSeq" id="WP_340520863.1">
    <property type="nucleotide sequence ID" value="NZ_FMSH01000054.1"/>
</dbReference>
<dbReference type="AlphaFoldDB" id="A0A1K0J4K1"/>
<keyword evidence="2" id="KW-0732">Signal</keyword>
<accession>A0A1K0J4K1</accession>
<evidence type="ECO:0000256" key="2">
    <source>
        <dbReference type="SAM" id="SignalP"/>
    </source>
</evidence>
<organism evidence="3">
    <name type="scientific">Cupriavidus necator</name>
    <name type="common">Alcaligenes eutrophus</name>
    <name type="synonym">Ralstonia eutropha</name>
    <dbReference type="NCBI Taxonomy" id="106590"/>
    <lineage>
        <taxon>Bacteria</taxon>
        <taxon>Pseudomonadati</taxon>
        <taxon>Pseudomonadota</taxon>
        <taxon>Betaproteobacteria</taxon>
        <taxon>Burkholderiales</taxon>
        <taxon>Burkholderiaceae</taxon>
        <taxon>Cupriavidus</taxon>
    </lineage>
</organism>
<gene>
    <name evidence="3" type="ORF">CNECB9_1470003</name>
</gene>
<evidence type="ECO:0008006" key="4">
    <source>
        <dbReference type="Google" id="ProtNLM"/>
    </source>
</evidence>
<feature type="compositionally biased region" description="Polar residues" evidence="1">
    <location>
        <begin position="105"/>
        <end position="115"/>
    </location>
</feature>
<feature type="compositionally biased region" description="Basic and acidic residues" evidence="1">
    <location>
        <begin position="58"/>
        <end position="69"/>
    </location>
</feature>
<name>A0A1K0J4K1_CUPNE</name>
<evidence type="ECO:0000313" key="3">
    <source>
        <dbReference type="EMBL" id="SCU73985.1"/>
    </source>
</evidence>
<reference evidence="3" key="1">
    <citation type="submission" date="2016-09" db="EMBL/GenBank/DDBJ databases">
        <authorList>
            <person name="Capua I."/>
            <person name="De Benedictis P."/>
            <person name="Joannis T."/>
            <person name="Lombin L.H."/>
            <person name="Cattoli G."/>
        </authorList>
    </citation>
    <scope>NUCLEOTIDE SEQUENCE</scope>
    <source>
        <strain evidence="3">B9</strain>
    </source>
</reference>